<comment type="caution">
    <text evidence="6">The sequence shown here is derived from an EMBL/GenBank/DDBJ whole genome shotgun (WGS) entry which is preliminary data.</text>
</comment>
<feature type="transmembrane region" description="Helical" evidence="4">
    <location>
        <begin position="358"/>
        <end position="380"/>
    </location>
</feature>
<evidence type="ECO:0000256" key="3">
    <source>
        <dbReference type="ARBA" id="ARBA00023136"/>
    </source>
</evidence>
<feature type="transmembrane region" description="Helical" evidence="4">
    <location>
        <begin position="164"/>
        <end position="182"/>
    </location>
</feature>
<feature type="domain" description="Major facilitator superfamily (MFS) profile" evidence="5">
    <location>
        <begin position="11"/>
        <end position="384"/>
    </location>
</feature>
<feature type="transmembrane region" description="Helical" evidence="4">
    <location>
        <begin position="332"/>
        <end position="352"/>
    </location>
</feature>
<proteinExistence type="predicted"/>
<protein>
    <submittedName>
        <fullName evidence="6">MFS transporter</fullName>
    </submittedName>
</protein>
<dbReference type="Gene3D" id="1.20.1250.20">
    <property type="entry name" value="MFS general substrate transporter like domains"/>
    <property type="match status" value="1"/>
</dbReference>
<reference evidence="6 7" key="1">
    <citation type="submission" date="2018-10" db="EMBL/GenBank/DDBJ databases">
        <authorList>
            <person name="Jung H.S."/>
            <person name="Jeon C.O."/>
        </authorList>
    </citation>
    <scope>NUCLEOTIDE SEQUENCE [LARGE SCALE GENOMIC DNA]</scope>
    <source>
        <strain evidence="6 7">MA-7-27</strain>
    </source>
</reference>
<name>A0A3L9Y0W9_9RHOB</name>
<accession>A0A3L9Y0W9</accession>
<feature type="transmembrane region" description="Helical" evidence="4">
    <location>
        <begin position="77"/>
        <end position="95"/>
    </location>
</feature>
<organism evidence="6 7">
    <name type="scientific">Rhodophyticola porphyridii</name>
    <dbReference type="NCBI Taxonomy" id="1852017"/>
    <lineage>
        <taxon>Bacteria</taxon>
        <taxon>Pseudomonadati</taxon>
        <taxon>Pseudomonadota</taxon>
        <taxon>Alphaproteobacteria</taxon>
        <taxon>Rhodobacterales</taxon>
        <taxon>Roseobacteraceae</taxon>
        <taxon>Rhodophyticola</taxon>
    </lineage>
</organism>
<feature type="transmembrane region" description="Helical" evidence="4">
    <location>
        <begin position="136"/>
        <end position="158"/>
    </location>
</feature>
<dbReference type="GO" id="GO:0022857">
    <property type="term" value="F:transmembrane transporter activity"/>
    <property type="evidence" value="ECO:0007669"/>
    <property type="project" value="InterPro"/>
</dbReference>
<feature type="transmembrane region" description="Helical" evidence="4">
    <location>
        <begin position="101"/>
        <end position="124"/>
    </location>
</feature>
<dbReference type="SUPFAM" id="SSF103473">
    <property type="entry name" value="MFS general substrate transporter"/>
    <property type="match status" value="1"/>
</dbReference>
<evidence type="ECO:0000259" key="5">
    <source>
        <dbReference type="PROSITE" id="PS50850"/>
    </source>
</evidence>
<dbReference type="InterPro" id="IPR036259">
    <property type="entry name" value="MFS_trans_sf"/>
</dbReference>
<evidence type="ECO:0000313" key="6">
    <source>
        <dbReference type="EMBL" id="RMA42469.1"/>
    </source>
</evidence>
<dbReference type="InterPro" id="IPR020846">
    <property type="entry name" value="MFS_dom"/>
</dbReference>
<dbReference type="Pfam" id="PF07690">
    <property type="entry name" value="MFS_1"/>
    <property type="match status" value="1"/>
</dbReference>
<keyword evidence="3 4" id="KW-0472">Membrane</keyword>
<dbReference type="InterPro" id="IPR011701">
    <property type="entry name" value="MFS"/>
</dbReference>
<sequence>MEHRVRTDWAQVILLWVTGLFAAAQFGKVSLIFEALGATYDRPEPVLALVVSAVGVAGIFLGAVAGMGAGRFGPRPVLLTALLTGGALSMAQSLLPPFPVLIGLRLLEGVTHLAIVVAAPVLMARISSLRDQPMVMALWASFFGVSFALSALLLPVLVGIGGLGAAWMLHGLAFWALAALVWRMVAPIGPSSTPWPGFVAAHRAIYSDPHRLAPALGFFWHTLIFVALLTFLAPFVAGHLPVPLVASVLPLTALGGTFLAGWLARRYSVFVILRVSYITTVIGMVGLLLLPQIAQPWLAFLTFVSIGLVPGASFAAIPALNDTSVAQAEANGALAQLGNVGTSAGSPIFAAAMAVGGLAGLVAITVVIMAAGLVSILWIGGRVAQR</sequence>
<feature type="transmembrane region" description="Helical" evidence="4">
    <location>
        <begin position="12"/>
        <end position="33"/>
    </location>
</feature>
<keyword evidence="1 4" id="KW-0812">Transmembrane</keyword>
<dbReference type="EMBL" id="RCNT01000004">
    <property type="protein sequence ID" value="RMA42469.1"/>
    <property type="molecule type" value="Genomic_DNA"/>
</dbReference>
<gene>
    <name evidence="6" type="ORF">D9R08_10280</name>
</gene>
<dbReference type="AlphaFoldDB" id="A0A3L9Y0W9"/>
<dbReference type="Proteomes" id="UP000281343">
    <property type="component" value="Unassembled WGS sequence"/>
</dbReference>
<feature type="transmembrane region" description="Helical" evidence="4">
    <location>
        <begin position="242"/>
        <end position="264"/>
    </location>
</feature>
<feature type="transmembrane region" description="Helical" evidence="4">
    <location>
        <begin position="45"/>
        <end position="65"/>
    </location>
</feature>
<evidence type="ECO:0000256" key="1">
    <source>
        <dbReference type="ARBA" id="ARBA00022692"/>
    </source>
</evidence>
<dbReference type="PROSITE" id="PS50850">
    <property type="entry name" value="MFS"/>
    <property type="match status" value="1"/>
</dbReference>
<feature type="transmembrane region" description="Helical" evidence="4">
    <location>
        <begin position="297"/>
        <end position="320"/>
    </location>
</feature>
<evidence type="ECO:0000256" key="4">
    <source>
        <dbReference type="SAM" id="Phobius"/>
    </source>
</evidence>
<keyword evidence="2 4" id="KW-1133">Transmembrane helix</keyword>
<keyword evidence="7" id="KW-1185">Reference proteome</keyword>
<feature type="transmembrane region" description="Helical" evidence="4">
    <location>
        <begin position="271"/>
        <end position="291"/>
    </location>
</feature>
<feature type="transmembrane region" description="Helical" evidence="4">
    <location>
        <begin position="212"/>
        <end position="236"/>
    </location>
</feature>
<dbReference type="RefSeq" id="WP_121897950.1">
    <property type="nucleotide sequence ID" value="NZ_RCNT01000004.1"/>
</dbReference>
<evidence type="ECO:0000313" key="7">
    <source>
        <dbReference type="Proteomes" id="UP000281343"/>
    </source>
</evidence>
<dbReference type="OrthoDB" id="6095882at2"/>
<evidence type="ECO:0000256" key="2">
    <source>
        <dbReference type="ARBA" id="ARBA00022989"/>
    </source>
</evidence>